<dbReference type="EMBL" id="CP002347">
    <property type="protein sequence ID" value="ADR19790.1"/>
    <property type="molecule type" value="Genomic_DNA"/>
</dbReference>
<dbReference type="OrthoDB" id="9799337at2"/>
<sequence>MSYKFFSNKNCEYYPCHKIENQNCLFCFCPLYFFEDCGGDYRFINNVKDCSFCTKNHDEDSYQFVIQQLNKAFNNIKKDKLKMLKLEDL</sequence>
<reference evidence="2 3" key="2">
    <citation type="journal article" date="2011" name="Stand. Genomic Sci.">
        <title>Complete genome sequence of Calditerrivibrio nitroreducens type strain (Yu37-1).</title>
        <authorList>
            <person name="Pitluck S."/>
            <person name="Sikorski J."/>
            <person name="Zeytun A."/>
            <person name="Lapidus A."/>
            <person name="Nolan M."/>
            <person name="Lucas S."/>
            <person name="Hammon N."/>
            <person name="Deshpande S."/>
            <person name="Cheng J.F."/>
            <person name="Tapia R."/>
            <person name="Han C."/>
            <person name="Goodwin L."/>
            <person name="Liolios K."/>
            <person name="Pagani I."/>
            <person name="Ivanova N."/>
            <person name="Mavromatis K."/>
            <person name="Pati A."/>
            <person name="Chen A."/>
            <person name="Palaniappan K."/>
            <person name="Hauser L."/>
            <person name="Chang Y.J."/>
            <person name="Jeffries C.D."/>
            <person name="Detter J.C."/>
            <person name="Brambilla E."/>
            <person name="Djao O.D."/>
            <person name="Rohde M."/>
            <person name="Spring S."/>
            <person name="Goker M."/>
            <person name="Woyke T."/>
            <person name="Bristow J."/>
            <person name="Eisen J.A."/>
            <person name="Markowitz V."/>
            <person name="Hugenholtz P."/>
            <person name="Kyrpides N.C."/>
            <person name="Klenk H.P."/>
            <person name="Land M."/>
        </authorList>
    </citation>
    <scope>NUCLEOTIDE SEQUENCE [LARGE SCALE GENOMIC DNA]</scope>
    <source>
        <strain evidence="3">DSM 19672 / NBRC 101217 / Yu37-1</strain>
    </source>
</reference>
<dbReference type="KEGG" id="cni:Calni_1886"/>
<dbReference type="HOGENOM" id="CLU_164613_1_0_0"/>
<protein>
    <submittedName>
        <fullName evidence="2">Cysteine-rich small domain</fullName>
    </submittedName>
</protein>
<reference key="1">
    <citation type="submission" date="2010-11" db="EMBL/GenBank/DDBJ databases">
        <title>The complete genome of chromosome of Calditerrivibrio nitroreducens DSM 19672.</title>
        <authorList>
            <consortium name="US DOE Joint Genome Institute (JGI-PGF)"/>
            <person name="Lucas S."/>
            <person name="Copeland A."/>
            <person name="Lapidus A."/>
            <person name="Bruce D."/>
            <person name="Goodwin L."/>
            <person name="Pitluck S."/>
            <person name="Kyrpides N."/>
            <person name="Mavromatis K."/>
            <person name="Ivanova N."/>
            <person name="Mikhailova N."/>
            <person name="Zeytun A."/>
            <person name="Brettin T."/>
            <person name="Detter J.C."/>
            <person name="Tapia R."/>
            <person name="Han C."/>
            <person name="Land M."/>
            <person name="Hauser L."/>
            <person name="Markowitz V."/>
            <person name="Cheng J.-F."/>
            <person name="Hugenholtz P."/>
            <person name="Woyke T."/>
            <person name="Wu D."/>
            <person name="Spring S."/>
            <person name="Schroeder M."/>
            <person name="Brambilla E."/>
            <person name="Klenk H.-P."/>
            <person name="Eisen J.A."/>
        </authorList>
    </citation>
    <scope>NUCLEOTIDE SEQUENCE [LARGE SCALE GENOMIC DNA]</scope>
    <source>
        <strain>DSM 19672</strain>
    </source>
</reference>
<dbReference type="Proteomes" id="UP000007039">
    <property type="component" value="Chromosome"/>
</dbReference>
<evidence type="ECO:0000313" key="2">
    <source>
        <dbReference type="EMBL" id="ADR19790.1"/>
    </source>
</evidence>
<organism evidence="2 3">
    <name type="scientific">Calditerrivibrio nitroreducens (strain DSM 19672 / NBRC 101217 / Yu37-1)</name>
    <dbReference type="NCBI Taxonomy" id="768670"/>
    <lineage>
        <taxon>Bacteria</taxon>
        <taxon>Pseudomonadati</taxon>
        <taxon>Deferribacterota</taxon>
        <taxon>Deferribacteres</taxon>
        <taxon>Deferribacterales</taxon>
        <taxon>Calditerrivibrionaceae</taxon>
    </lineage>
</organism>
<gene>
    <name evidence="2" type="ordered locus">Calni_1886</name>
</gene>
<dbReference type="InterPro" id="IPR007212">
    <property type="entry name" value="Zf-like"/>
</dbReference>
<name>E4TGZ2_CALNY</name>
<dbReference type="Pfam" id="PF04071">
    <property type="entry name" value="zf-like"/>
    <property type="match status" value="1"/>
</dbReference>
<keyword evidence="3" id="KW-1185">Reference proteome</keyword>
<accession>E4TGZ2</accession>
<dbReference type="RefSeq" id="WP_013452000.1">
    <property type="nucleotide sequence ID" value="NC_014758.1"/>
</dbReference>
<dbReference type="AlphaFoldDB" id="E4TGZ2"/>
<evidence type="ECO:0000259" key="1">
    <source>
        <dbReference type="Pfam" id="PF04071"/>
    </source>
</evidence>
<feature type="domain" description="Cysteine-rich small" evidence="1">
    <location>
        <begin position="3"/>
        <end position="78"/>
    </location>
</feature>
<dbReference type="STRING" id="768670.Calni_1886"/>
<dbReference type="eggNOG" id="COG2158">
    <property type="taxonomic scope" value="Bacteria"/>
</dbReference>
<evidence type="ECO:0000313" key="3">
    <source>
        <dbReference type="Proteomes" id="UP000007039"/>
    </source>
</evidence>
<proteinExistence type="predicted"/>